<name>A0A4Y6EPP3_9CAUD</name>
<dbReference type="RefSeq" id="YP_010649418.1">
    <property type="nucleotide sequence ID" value="NC_070768.1"/>
</dbReference>
<evidence type="ECO:0008006" key="4">
    <source>
        <dbReference type="Google" id="ProtNLM"/>
    </source>
</evidence>
<feature type="region of interest" description="Disordered" evidence="1">
    <location>
        <begin position="42"/>
        <end position="66"/>
    </location>
</feature>
<dbReference type="GeneID" id="77924970"/>
<evidence type="ECO:0000313" key="3">
    <source>
        <dbReference type="Proteomes" id="UP000316421"/>
    </source>
</evidence>
<protein>
    <recommendedName>
        <fullName evidence="4">Head-to-tail connector protein</fullName>
    </recommendedName>
</protein>
<dbReference type="KEGG" id="vg:77924970"/>
<proteinExistence type="predicted"/>
<dbReference type="EMBL" id="MK977703">
    <property type="protein sequence ID" value="QDF19521.1"/>
    <property type="molecule type" value="Genomic_DNA"/>
</dbReference>
<evidence type="ECO:0000313" key="2">
    <source>
        <dbReference type="EMBL" id="QDF19521.1"/>
    </source>
</evidence>
<keyword evidence="3" id="KW-1185">Reference proteome</keyword>
<organism evidence="2 3">
    <name type="scientific">Arthrobacter phage Kumotta</name>
    <dbReference type="NCBI Taxonomy" id="2588498"/>
    <lineage>
        <taxon>Viruses</taxon>
        <taxon>Duplodnaviria</taxon>
        <taxon>Heunggongvirae</taxon>
        <taxon>Uroviricota</taxon>
        <taxon>Caudoviricetes</taxon>
        <taxon>Kumottavirus</taxon>
        <taxon>Kumottavirus kumotta</taxon>
    </lineage>
</organism>
<accession>A0A4Y6EPP3</accession>
<gene>
    <name evidence="2" type="primary">11</name>
    <name evidence="2" type="ORF">SEA_KUMOTTA_11</name>
</gene>
<evidence type="ECO:0000256" key="1">
    <source>
        <dbReference type="SAM" id="MobiDB-lite"/>
    </source>
</evidence>
<dbReference type="Proteomes" id="UP000316421">
    <property type="component" value="Segment"/>
</dbReference>
<reference evidence="2 3" key="1">
    <citation type="submission" date="2019-05" db="EMBL/GenBank/DDBJ databases">
        <authorList>
            <person name="Randall S.G."/>
            <person name="Ball S.L."/>
            <person name="Breitenberger C.A."/>
            <person name="Daniels C.J."/>
            <person name="Garlena R.A."/>
            <person name="Russell D.A."/>
            <person name="Pope W.H."/>
            <person name="Jacobs-Sera D."/>
            <person name="Hatfull G.F."/>
        </authorList>
    </citation>
    <scope>NUCLEOTIDE SEQUENCE [LARGE SCALE GENOMIC DNA]</scope>
</reference>
<sequence length="91" mass="9679">MAEVEISYEFVQKAAQQPGVAAALQAVANRVRARAQQMADKEGVEMRVTTQSGVRPGGRPFVNVVGDNADQEFGTSRMGRFRILGRAGAGG</sequence>